<sequence>MSDADARNRRLVDDLTAAGLLPDRWRPAFLAMPRHRFVPDVIWADADGGGFTARRRRDDPAVWLETVYRDGPIVTQVDDGATPDTETGRLVTSSISKPSIVAGMLAYLQVEDGMRILEIGTGTGWNAALMAARLGEQNVITVEVDAVLAERARKALADAGVLPTVVTGDGAEGHAHGAPYDRVIATASVQEVPYSWVAQTRPGGVILAPWGTAFDDGALVRLVVDENGAAYGRFVDNTVAFMRLRAHRAPRPEPPVDLAGAAESTTALHPDAVAWDDLNASFAVGARLPDVSRRFVDADDGGDDFTFWAFAGASWACVEVADGASRYKVRQYGPRALWSEIEAAYRWWEGLDRPETGRFGLAVFRDHQYVYLDSLDNPVSSSAA</sequence>
<keyword evidence="6" id="KW-0489">Methyltransferase</keyword>
<evidence type="ECO:0000256" key="7">
    <source>
        <dbReference type="ARBA" id="ARBA00022679"/>
    </source>
</evidence>
<comment type="subcellular location">
    <subcellularLocation>
        <location evidence="1">Cytoplasm</location>
    </subcellularLocation>
</comment>
<evidence type="ECO:0000256" key="11">
    <source>
        <dbReference type="ARBA" id="ARBA00031350"/>
    </source>
</evidence>
<dbReference type="InterPro" id="IPR000682">
    <property type="entry name" value="PCMT"/>
</dbReference>
<keyword evidence="13" id="KW-1185">Reference proteome</keyword>
<dbReference type="Gene3D" id="3.40.50.150">
    <property type="entry name" value="Vaccinia Virus protein VP39"/>
    <property type="match status" value="1"/>
</dbReference>
<dbReference type="AlphaFoldDB" id="A0A931GPH8"/>
<dbReference type="EC" id="2.1.1.77" evidence="3"/>
<evidence type="ECO:0000256" key="6">
    <source>
        <dbReference type="ARBA" id="ARBA00022603"/>
    </source>
</evidence>
<dbReference type="InterPro" id="IPR029063">
    <property type="entry name" value="SAM-dependent_MTases_sf"/>
</dbReference>
<protein>
    <recommendedName>
        <fullName evidence="4">Protein-L-isoaspartate O-methyltransferase</fullName>
        <ecNumber evidence="3">2.1.1.77</ecNumber>
    </recommendedName>
    <alternativeName>
        <fullName evidence="11">L-isoaspartyl protein carboxyl methyltransferase</fullName>
    </alternativeName>
    <alternativeName>
        <fullName evidence="9">Protein L-isoaspartyl methyltransferase</fullName>
    </alternativeName>
    <alternativeName>
        <fullName evidence="10">Protein-beta-aspartate methyltransferase</fullName>
    </alternativeName>
</protein>
<evidence type="ECO:0000256" key="10">
    <source>
        <dbReference type="ARBA" id="ARBA00031323"/>
    </source>
</evidence>
<dbReference type="PANTHER" id="PTHR11579">
    <property type="entry name" value="PROTEIN-L-ISOASPARTATE O-METHYLTRANSFERASE"/>
    <property type="match status" value="1"/>
</dbReference>
<dbReference type="GO" id="GO:0005737">
    <property type="term" value="C:cytoplasm"/>
    <property type="evidence" value="ECO:0007669"/>
    <property type="project" value="UniProtKB-SubCell"/>
</dbReference>
<dbReference type="Pfam" id="PF01135">
    <property type="entry name" value="PCMT"/>
    <property type="match status" value="1"/>
</dbReference>
<dbReference type="SUPFAM" id="SSF53335">
    <property type="entry name" value="S-adenosyl-L-methionine-dependent methyltransferases"/>
    <property type="match status" value="1"/>
</dbReference>
<gene>
    <name evidence="12" type="ORF">IW256_004749</name>
</gene>
<dbReference type="CDD" id="cd02440">
    <property type="entry name" value="AdoMet_MTases"/>
    <property type="match status" value="1"/>
</dbReference>
<dbReference type="Proteomes" id="UP000614047">
    <property type="component" value="Unassembled WGS sequence"/>
</dbReference>
<keyword evidence="8" id="KW-0949">S-adenosyl-L-methionine</keyword>
<organism evidence="12 13">
    <name type="scientific">Actinomadura viridis</name>
    <dbReference type="NCBI Taxonomy" id="58110"/>
    <lineage>
        <taxon>Bacteria</taxon>
        <taxon>Bacillati</taxon>
        <taxon>Actinomycetota</taxon>
        <taxon>Actinomycetes</taxon>
        <taxon>Streptosporangiales</taxon>
        <taxon>Thermomonosporaceae</taxon>
        <taxon>Actinomadura</taxon>
    </lineage>
</organism>
<evidence type="ECO:0000256" key="1">
    <source>
        <dbReference type="ARBA" id="ARBA00004496"/>
    </source>
</evidence>
<dbReference type="PANTHER" id="PTHR11579:SF0">
    <property type="entry name" value="PROTEIN-L-ISOASPARTATE(D-ASPARTATE) O-METHYLTRANSFERASE"/>
    <property type="match status" value="1"/>
</dbReference>
<comment type="caution">
    <text evidence="12">The sequence shown here is derived from an EMBL/GenBank/DDBJ whole genome shotgun (WGS) entry which is preliminary data.</text>
</comment>
<evidence type="ECO:0000313" key="12">
    <source>
        <dbReference type="EMBL" id="MBG6090636.1"/>
    </source>
</evidence>
<evidence type="ECO:0000256" key="2">
    <source>
        <dbReference type="ARBA" id="ARBA00005369"/>
    </source>
</evidence>
<accession>A0A931GPH8</accession>
<dbReference type="EMBL" id="JADOUA010000001">
    <property type="protein sequence ID" value="MBG6090636.1"/>
    <property type="molecule type" value="Genomic_DNA"/>
</dbReference>
<keyword evidence="5" id="KW-0963">Cytoplasm</keyword>
<keyword evidence="7" id="KW-0808">Transferase</keyword>
<evidence type="ECO:0000256" key="3">
    <source>
        <dbReference type="ARBA" id="ARBA00011890"/>
    </source>
</evidence>
<proteinExistence type="inferred from homology"/>
<reference evidence="12" key="1">
    <citation type="submission" date="2020-11" db="EMBL/GenBank/DDBJ databases">
        <title>Sequencing the genomes of 1000 actinobacteria strains.</title>
        <authorList>
            <person name="Klenk H.-P."/>
        </authorList>
    </citation>
    <scope>NUCLEOTIDE SEQUENCE</scope>
    <source>
        <strain evidence="12">DSM 43175</strain>
    </source>
</reference>
<dbReference type="GO" id="GO:0004719">
    <property type="term" value="F:protein-L-isoaspartate (D-aspartate) O-methyltransferase activity"/>
    <property type="evidence" value="ECO:0007669"/>
    <property type="project" value="UniProtKB-EC"/>
</dbReference>
<comment type="similarity">
    <text evidence="2">Belongs to the methyltransferase superfamily. L-isoaspartyl/D-aspartyl protein methyltransferase family.</text>
</comment>
<evidence type="ECO:0000256" key="9">
    <source>
        <dbReference type="ARBA" id="ARBA00030757"/>
    </source>
</evidence>
<evidence type="ECO:0000256" key="4">
    <source>
        <dbReference type="ARBA" id="ARBA00013346"/>
    </source>
</evidence>
<dbReference type="GO" id="GO:0032259">
    <property type="term" value="P:methylation"/>
    <property type="evidence" value="ECO:0007669"/>
    <property type="project" value="UniProtKB-KW"/>
</dbReference>
<dbReference type="RefSeq" id="WP_307829019.1">
    <property type="nucleotide sequence ID" value="NZ_BAABES010000011.1"/>
</dbReference>
<name>A0A931GPH8_9ACTN</name>
<evidence type="ECO:0000256" key="8">
    <source>
        <dbReference type="ARBA" id="ARBA00022691"/>
    </source>
</evidence>
<evidence type="ECO:0000256" key="5">
    <source>
        <dbReference type="ARBA" id="ARBA00022490"/>
    </source>
</evidence>
<evidence type="ECO:0000313" key="13">
    <source>
        <dbReference type="Proteomes" id="UP000614047"/>
    </source>
</evidence>